<dbReference type="GO" id="GO:0035435">
    <property type="term" value="P:phosphate ion transmembrane transport"/>
    <property type="evidence" value="ECO:0007669"/>
    <property type="project" value="InterPro"/>
</dbReference>
<name>A0A1I3T4P6_9BACT</name>
<dbReference type="GO" id="GO:0016887">
    <property type="term" value="F:ATP hydrolysis activity"/>
    <property type="evidence" value="ECO:0007669"/>
    <property type="project" value="InterPro"/>
</dbReference>
<protein>
    <submittedName>
        <fullName evidence="6">Phosphate ABC transporter ATP-binding protein, PhoT family</fullName>
    </submittedName>
</protein>
<dbReference type="InterPro" id="IPR005670">
    <property type="entry name" value="PstB-like"/>
</dbReference>
<dbReference type="PROSITE" id="PS00211">
    <property type="entry name" value="ABC_TRANSPORTER_1"/>
    <property type="match status" value="1"/>
</dbReference>
<dbReference type="InterPro" id="IPR027417">
    <property type="entry name" value="P-loop_NTPase"/>
</dbReference>
<dbReference type="SUPFAM" id="SSF52540">
    <property type="entry name" value="P-loop containing nucleoside triphosphate hydrolases"/>
    <property type="match status" value="1"/>
</dbReference>
<dbReference type="EMBL" id="FORX01000005">
    <property type="protein sequence ID" value="SFJ65179.1"/>
    <property type="molecule type" value="Genomic_DNA"/>
</dbReference>
<dbReference type="CDD" id="cd03260">
    <property type="entry name" value="ABC_PstB_phosphate_transporter"/>
    <property type="match status" value="1"/>
</dbReference>
<dbReference type="PANTHER" id="PTHR43423:SF1">
    <property type="entry name" value="ABC TRANSPORTER I FAMILY MEMBER 17"/>
    <property type="match status" value="1"/>
</dbReference>
<dbReference type="GO" id="GO:0005524">
    <property type="term" value="F:ATP binding"/>
    <property type="evidence" value="ECO:0007669"/>
    <property type="project" value="UniProtKB-KW"/>
</dbReference>
<dbReference type="GO" id="GO:0005315">
    <property type="term" value="F:phosphate transmembrane transporter activity"/>
    <property type="evidence" value="ECO:0007669"/>
    <property type="project" value="InterPro"/>
</dbReference>
<evidence type="ECO:0000259" key="5">
    <source>
        <dbReference type="PROSITE" id="PS50893"/>
    </source>
</evidence>
<dbReference type="InterPro" id="IPR003439">
    <property type="entry name" value="ABC_transporter-like_ATP-bd"/>
</dbReference>
<dbReference type="InterPro" id="IPR003593">
    <property type="entry name" value="AAA+_ATPase"/>
</dbReference>
<dbReference type="PROSITE" id="PS50893">
    <property type="entry name" value="ABC_TRANSPORTER_2"/>
    <property type="match status" value="1"/>
</dbReference>
<sequence>MEKLTPLFTLRDVGVALNGKQILSALDLEIMKNRATFVMGRSGAGKTTLLRVFNRLNDCFPGCTTTGEVQLHRDHGVVRPYSGEIPLPELRRLVGMVFQHPNVLPMSIRNNIVMPLATVHGVNRADAMDAASQALKEAQLWDEVRDRLDTDARTLSGGQQQRLCLARTLAMKPSVLLLDEPTSSLDHKAAKGIEELLETLKGRYTLVVVSHSLDFALRLADDIIVLREGQTYRHLLPQAIKGESGTILAELEAMY</sequence>
<dbReference type="SMART" id="SM00382">
    <property type="entry name" value="AAA"/>
    <property type="match status" value="1"/>
</dbReference>
<accession>A0A1I3T4P6</accession>
<dbReference type="OrthoDB" id="9809450at2"/>
<keyword evidence="2" id="KW-0592">Phosphate transport</keyword>
<evidence type="ECO:0000256" key="3">
    <source>
        <dbReference type="ARBA" id="ARBA00022741"/>
    </source>
</evidence>
<gene>
    <name evidence="6" type="ORF">SAMN04488082_10564</name>
</gene>
<evidence type="ECO:0000256" key="1">
    <source>
        <dbReference type="ARBA" id="ARBA00022448"/>
    </source>
</evidence>
<dbReference type="PANTHER" id="PTHR43423">
    <property type="entry name" value="ABC TRANSPORTER I FAMILY MEMBER 17"/>
    <property type="match status" value="1"/>
</dbReference>
<reference evidence="7" key="1">
    <citation type="submission" date="2016-10" db="EMBL/GenBank/DDBJ databases">
        <authorList>
            <person name="Varghese N."/>
            <person name="Submissions S."/>
        </authorList>
    </citation>
    <scope>NUCLEOTIDE SEQUENCE [LARGE SCALE GENOMIC DNA]</scope>
    <source>
        <strain evidence="7">DSM 5918</strain>
    </source>
</reference>
<keyword evidence="7" id="KW-1185">Reference proteome</keyword>
<feature type="domain" description="ABC transporter" evidence="5">
    <location>
        <begin position="8"/>
        <end position="253"/>
    </location>
</feature>
<evidence type="ECO:0000256" key="2">
    <source>
        <dbReference type="ARBA" id="ARBA00022592"/>
    </source>
</evidence>
<dbReference type="RefSeq" id="WP_092373491.1">
    <property type="nucleotide sequence ID" value="NZ_FORX01000005.1"/>
</dbReference>
<proteinExistence type="predicted"/>
<evidence type="ECO:0000313" key="6">
    <source>
        <dbReference type="EMBL" id="SFJ65179.1"/>
    </source>
</evidence>
<evidence type="ECO:0000256" key="4">
    <source>
        <dbReference type="ARBA" id="ARBA00022840"/>
    </source>
</evidence>
<keyword evidence="1" id="KW-0813">Transport</keyword>
<dbReference type="GO" id="GO:0016020">
    <property type="term" value="C:membrane"/>
    <property type="evidence" value="ECO:0007669"/>
    <property type="project" value="InterPro"/>
</dbReference>
<dbReference type="AlphaFoldDB" id="A0A1I3T4P6"/>
<dbReference type="Proteomes" id="UP000198635">
    <property type="component" value="Unassembled WGS sequence"/>
</dbReference>
<keyword evidence="4 6" id="KW-0067">ATP-binding</keyword>
<dbReference type="Gene3D" id="3.40.50.300">
    <property type="entry name" value="P-loop containing nucleotide triphosphate hydrolases"/>
    <property type="match status" value="1"/>
</dbReference>
<evidence type="ECO:0000313" key="7">
    <source>
        <dbReference type="Proteomes" id="UP000198635"/>
    </source>
</evidence>
<keyword evidence="3" id="KW-0547">Nucleotide-binding</keyword>
<organism evidence="6 7">
    <name type="scientific">Desulfomicrobium apsheronum</name>
    <dbReference type="NCBI Taxonomy" id="52560"/>
    <lineage>
        <taxon>Bacteria</taxon>
        <taxon>Pseudomonadati</taxon>
        <taxon>Thermodesulfobacteriota</taxon>
        <taxon>Desulfovibrionia</taxon>
        <taxon>Desulfovibrionales</taxon>
        <taxon>Desulfomicrobiaceae</taxon>
        <taxon>Desulfomicrobium</taxon>
    </lineage>
</organism>
<dbReference type="InterPro" id="IPR017871">
    <property type="entry name" value="ABC_transporter-like_CS"/>
</dbReference>
<dbReference type="STRING" id="52560.SAMN04488082_10564"/>
<dbReference type="Pfam" id="PF00005">
    <property type="entry name" value="ABC_tran"/>
    <property type="match status" value="1"/>
</dbReference>